<name>A0AAN6PP64_9PEZI</name>
<gene>
    <name evidence="2" type="ORF">C8A01DRAFT_44339</name>
</gene>
<evidence type="ECO:0000313" key="3">
    <source>
        <dbReference type="Proteomes" id="UP001303115"/>
    </source>
</evidence>
<feature type="region of interest" description="Disordered" evidence="1">
    <location>
        <begin position="1"/>
        <end position="25"/>
    </location>
</feature>
<comment type="caution">
    <text evidence="2">The sequence shown here is derived from an EMBL/GenBank/DDBJ whole genome shotgun (WGS) entry which is preliminary data.</text>
</comment>
<proteinExistence type="predicted"/>
<accession>A0AAN6PP64</accession>
<dbReference type="AlphaFoldDB" id="A0AAN6PP64"/>
<dbReference type="EMBL" id="MU854337">
    <property type="protein sequence ID" value="KAK4042719.1"/>
    <property type="molecule type" value="Genomic_DNA"/>
</dbReference>
<evidence type="ECO:0000256" key="1">
    <source>
        <dbReference type="SAM" id="MobiDB-lite"/>
    </source>
</evidence>
<organism evidence="2 3">
    <name type="scientific">Parachaetomium inaequale</name>
    <dbReference type="NCBI Taxonomy" id="2588326"/>
    <lineage>
        <taxon>Eukaryota</taxon>
        <taxon>Fungi</taxon>
        <taxon>Dikarya</taxon>
        <taxon>Ascomycota</taxon>
        <taxon>Pezizomycotina</taxon>
        <taxon>Sordariomycetes</taxon>
        <taxon>Sordariomycetidae</taxon>
        <taxon>Sordariales</taxon>
        <taxon>Chaetomiaceae</taxon>
        <taxon>Parachaetomium</taxon>
    </lineage>
</organism>
<reference evidence="3" key="1">
    <citation type="journal article" date="2023" name="Mol. Phylogenet. Evol.">
        <title>Genome-scale phylogeny and comparative genomics of the fungal order Sordariales.</title>
        <authorList>
            <person name="Hensen N."/>
            <person name="Bonometti L."/>
            <person name="Westerberg I."/>
            <person name="Brannstrom I.O."/>
            <person name="Guillou S."/>
            <person name="Cros-Aarteil S."/>
            <person name="Calhoun S."/>
            <person name="Haridas S."/>
            <person name="Kuo A."/>
            <person name="Mondo S."/>
            <person name="Pangilinan J."/>
            <person name="Riley R."/>
            <person name="LaButti K."/>
            <person name="Andreopoulos B."/>
            <person name="Lipzen A."/>
            <person name="Chen C."/>
            <person name="Yan M."/>
            <person name="Daum C."/>
            <person name="Ng V."/>
            <person name="Clum A."/>
            <person name="Steindorff A."/>
            <person name="Ohm R.A."/>
            <person name="Martin F."/>
            <person name="Silar P."/>
            <person name="Natvig D.O."/>
            <person name="Lalanne C."/>
            <person name="Gautier V."/>
            <person name="Ament-Velasquez S.L."/>
            <person name="Kruys A."/>
            <person name="Hutchinson M.I."/>
            <person name="Powell A.J."/>
            <person name="Barry K."/>
            <person name="Miller A.N."/>
            <person name="Grigoriev I.V."/>
            <person name="Debuchy R."/>
            <person name="Gladieux P."/>
            <person name="Hiltunen Thoren M."/>
            <person name="Johannesson H."/>
        </authorList>
    </citation>
    <scope>NUCLEOTIDE SEQUENCE [LARGE SCALE GENOMIC DNA]</scope>
    <source>
        <strain evidence="3">CBS 284.82</strain>
    </source>
</reference>
<protein>
    <recommendedName>
        <fullName evidence="4">HNH nuclease domain-containing protein</fullName>
    </recommendedName>
</protein>
<keyword evidence="3" id="KW-1185">Reference proteome</keyword>
<evidence type="ECO:0008006" key="4">
    <source>
        <dbReference type="Google" id="ProtNLM"/>
    </source>
</evidence>
<sequence>MAQPSSPLEGRTVFPTEPPLGPGARDQAWRRFYRIVDRFDSKCDNGQGTDVASGAQYRHAQLIRLTYDYAQPSVAQDNFLRAFFCSLGLPLDGGQNAGGDDNSDNNSEDIIIEDIDSDLEERVRPVKATGRTTPQPSPAFHSAIERLQAGDEFASTSDRLSALRGACLVRDHHRCVVSRSFDWPEANRRFRRDSSSARDDDGTLLEDGSLPFRHLEVAYILPRSLTKLRQGLELLKCFSEHSLAE</sequence>
<evidence type="ECO:0000313" key="2">
    <source>
        <dbReference type="EMBL" id="KAK4042719.1"/>
    </source>
</evidence>
<dbReference type="Proteomes" id="UP001303115">
    <property type="component" value="Unassembled WGS sequence"/>
</dbReference>